<accession>A0A8D8A912</accession>
<organism evidence="1">
    <name type="scientific">Culex pipiens</name>
    <name type="common">House mosquito</name>
    <dbReference type="NCBI Taxonomy" id="7175"/>
    <lineage>
        <taxon>Eukaryota</taxon>
        <taxon>Metazoa</taxon>
        <taxon>Ecdysozoa</taxon>
        <taxon>Arthropoda</taxon>
        <taxon>Hexapoda</taxon>
        <taxon>Insecta</taxon>
        <taxon>Pterygota</taxon>
        <taxon>Neoptera</taxon>
        <taxon>Endopterygota</taxon>
        <taxon>Diptera</taxon>
        <taxon>Nematocera</taxon>
        <taxon>Culicoidea</taxon>
        <taxon>Culicidae</taxon>
        <taxon>Culicinae</taxon>
        <taxon>Culicini</taxon>
        <taxon>Culex</taxon>
        <taxon>Culex</taxon>
    </lineage>
</organism>
<protein>
    <submittedName>
        <fullName evidence="1">(northern house mosquito) hypothetical protein</fullName>
    </submittedName>
</protein>
<sequence length="129" mass="14793">MLPTRSSNRVMVPFSGSNIRWFFCNVISPFLTCSPRERSRCSCRSSLLSSRLYECTSDRMASRISWFVTSTFCWASTSDAIALTIASRNKLDLAAMLPLQGNVCWCSARRTTEHFLEREMLPDRALQMY</sequence>
<dbReference type="AlphaFoldDB" id="A0A8D8A912"/>
<name>A0A8D8A912_CULPI</name>
<evidence type="ECO:0000313" key="1">
    <source>
        <dbReference type="EMBL" id="CAG6451549.1"/>
    </source>
</evidence>
<reference evidence="1" key="1">
    <citation type="submission" date="2021-05" db="EMBL/GenBank/DDBJ databases">
        <authorList>
            <person name="Alioto T."/>
            <person name="Alioto T."/>
            <person name="Gomez Garrido J."/>
        </authorList>
    </citation>
    <scope>NUCLEOTIDE SEQUENCE</scope>
</reference>
<proteinExistence type="predicted"/>
<dbReference type="EMBL" id="HBUE01018480">
    <property type="protein sequence ID" value="CAG6451549.1"/>
    <property type="molecule type" value="Transcribed_RNA"/>
</dbReference>